<dbReference type="EMBL" id="CAJZBQ010000050">
    <property type="protein sequence ID" value="CAG9329952.1"/>
    <property type="molecule type" value="Genomic_DNA"/>
</dbReference>
<feature type="coiled-coil region" evidence="1">
    <location>
        <begin position="344"/>
        <end position="371"/>
    </location>
</feature>
<evidence type="ECO:0000313" key="2">
    <source>
        <dbReference type="EMBL" id="CAG9329952.1"/>
    </source>
</evidence>
<comment type="caution">
    <text evidence="2">The sequence shown here is derived from an EMBL/GenBank/DDBJ whole genome shotgun (WGS) entry which is preliminary data.</text>
</comment>
<accession>A0AAU9JZD6</accession>
<feature type="coiled-coil region" evidence="1">
    <location>
        <begin position="403"/>
        <end position="430"/>
    </location>
</feature>
<sequence>MRKSLYSPTKSSLSKMKNPVKLREKLDTMTYAIEELKENLAKESDVTESLEVMNYKNHQQLSIQINALKAAFEDLSGNILGQLGNLREEILNEARKEYSVLSPKLQQQEKIINVLDTAMTEQNKSIIQLKKELNDSYRYIVDVNLAHSKKEIESKTENLVGSSANQLKNELNIRLDDLISASSSKIRREVYDKFDIVNERFDNLGFELKDTREKGFRNAEELKEFTLDLRKLNLTFDSFKENYDIDMNRLKKESFDLKDKIDFIDSKRQKLDKDLDLLRDDNKRRLDTYDDTLQINSKELAQQISEIQEQLEHYQGSIKHDHSVLQNLTTQTIERVAEIKHSLSARQQELIENQEKKIAKLSAEISILHEQFERDSYLTQTGDLNLSIGNKIECLSRSFYGENKNLSEKIGDLERNLEGYRRSSQEILEDIEKEMQFKHESLSRAISKVCDYNRIPTHLIF</sequence>
<organism evidence="2 3">
    <name type="scientific">Blepharisma stoltei</name>
    <dbReference type="NCBI Taxonomy" id="1481888"/>
    <lineage>
        <taxon>Eukaryota</taxon>
        <taxon>Sar</taxon>
        <taxon>Alveolata</taxon>
        <taxon>Ciliophora</taxon>
        <taxon>Postciliodesmatophora</taxon>
        <taxon>Heterotrichea</taxon>
        <taxon>Heterotrichida</taxon>
        <taxon>Blepharismidae</taxon>
        <taxon>Blepharisma</taxon>
    </lineage>
</organism>
<dbReference type="AlphaFoldDB" id="A0AAU9JZD6"/>
<dbReference type="Proteomes" id="UP001162131">
    <property type="component" value="Unassembled WGS sequence"/>
</dbReference>
<reference evidence="2" key="1">
    <citation type="submission" date="2021-09" db="EMBL/GenBank/DDBJ databases">
        <authorList>
            <consortium name="AG Swart"/>
            <person name="Singh M."/>
            <person name="Singh A."/>
            <person name="Seah K."/>
            <person name="Emmerich C."/>
        </authorList>
    </citation>
    <scope>NUCLEOTIDE SEQUENCE</scope>
    <source>
        <strain evidence="2">ATCC30299</strain>
    </source>
</reference>
<evidence type="ECO:0000256" key="1">
    <source>
        <dbReference type="SAM" id="Coils"/>
    </source>
</evidence>
<name>A0AAU9JZD6_9CILI</name>
<keyword evidence="3" id="KW-1185">Reference proteome</keyword>
<evidence type="ECO:0008006" key="4">
    <source>
        <dbReference type="Google" id="ProtNLM"/>
    </source>
</evidence>
<protein>
    <recommendedName>
        <fullName evidence="4">Paramyosin</fullName>
    </recommendedName>
</protein>
<proteinExistence type="predicted"/>
<keyword evidence="1" id="KW-0175">Coiled coil</keyword>
<evidence type="ECO:0000313" key="3">
    <source>
        <dbReference type="Proteomes" id="UP001162131"/>
    </source>
</evidence>
<gene>
    <name evidence="2" type="ORF">BSTOLATCC_MIC50068</name>
</gene>